<dbReference type="Proteomes" id="UP000249451">
    <property type="component" value="Unassembled WGS sequence"/>
</dbReference>
<evidence type="ECO:0000259" key="3">
    <source>
        <dbReference type="Pfam" id="PF03061"/>
    </source>
</evidence>
<dbReference type="Pfam" id="PF03061">
    <property type="entry name" value="4HBT"/>
    <property type="match status" value="1"/>
</dbReference>
<organism evidence="4 5">
    <name type="scientific">Corynebacterium urealyticum</name>
    <dbReference type="NCBI Taxonomy" id="43771"/>
    <lineage>
        <taxon>Bacteria</taxon>
        <taxon>Bacillati</taxon>
        <taxon>Actinomycetota</taxon>
        <taxon>Actinomycetes</taxon>
        <taxon>Mycobacteriales</taxon>
        <taxon>Corynebacteriaceae</taxon>
        <taxon>Corynebacterium</taxon>
    </lineage>
</organism>
<dbReference type="InterPro" id="IPR003736">
    <property type="entry name" value="PAAI_dom"/>
</dbReference>
<comment type="caution">
    <text evidence="4">The sequence shown here is derived from an EMBL/GenBank/DDBJ whole genome shotgun (WGS) entry which is preliminary data.</text>
</comment>
<reference evidence="4 5" key="1">
    <citation type="submission" date="2017-11" db="EMBL/GenBank/DDBJ databases">
        <title>Infants hospitalized years apart are colonized by the same room-sourced microbial strains.</title>
        <authorList>
            <person name="Brooks B."/>
            <person name="Olm M.R."/>
            <person name="Firek B.A."/>
            <person name="Baker R."/>
            <person name="Thomas B.C."/>
            <person name="Morowitz M.J."/>
            <person name="Banfield J.F."/>
        </authorList>
    </citation>
    <scope>NUCLEOTIDE SEQUENCE [LARGE SCALE GENOMIC DNA]</scope>
    <source>
        <strain evidence="4">S2_012_000_R3_87</strain>
    </source>
</reference>
<dbReference type="PANTHER" id="PTHR43240">
    <property type="entry name" value="1,4-DIHYDROXY-2-NAPHTHOYL-COA THIOESTERASE 1"/>
    <property type="match status" value="1"/>
</dbReference>
<dbReference type="AlphaFoldDB" id="A0A2W5CUE8"/>
<feature type="domain" description="Thioesterase" evidence="3">
    <location>
        <begin position="69"/>
        <end position="144"/>
    </location>
</feature>
<dbReference type="NCBIfam" id="TIGR00369">
    <property type="entry name" value="unchar_dom_1"/>
    <property type="match status" value="1"/>
</dbReference>
<dbReference type="GO" id="GO:0061522">
    <property type="term" value="F:1,4-dihydroxy-2-naphthoyl-CoA thioesterase activity"/>
    <property type="evidence" value="ECO:0007669"/>
    <property type="project" value="TreeGrafter"/>
</dbReference>
<accession>A0A2W5CUE8</accession>
<dbReference type="SUPFAM" id="SSF54637">
    <property type="entry name" value="Thioesterase/thiol ester dehydrase-isomerase"/>
    <property type="match status" value="1"/>
</dbReference>
<dbReference type="InterPro" id="IPR029069">
    <property type="entry name" value="HotDog_dom_sf"/>
</dbReference>
<dbReference type="CDD" id="cd03443">
    <property type="entry name" value="PaaI_thioesterase"/>
    <property type="match status" value="1"/>
</dbReference>
<evidence type="ECO:0000256" key="2">
    <source>
        <dbReference type="ARBA" id="ARBA00022801"/>
    </source>
</evidence>
<evidence type="ECO:0000313" key="5">
    <source>
        <dbReference type="Proteomes" id="UP000249451"/>
    </source>
</evidence>
<sequence length="158" mass="16895">MNEHVKTMLELSSTAGQRKLTGEELDTLNGIMTATNGLEETLGVRYTEVAPHSLTLRLEVQPIHLQPWGITNGGIYATLGETAASMASFVAAGAGPIVVGTNNNTDFLRPSKAGDVIVSTATAEHLGSTSHLWRVEHRNEETGKLLALTMLKTAVMNK</sequence>
<dbReference type="EMBL" id="QFNY01000383">
    <property type="protein sequence ID" value="PZO97638.1"/>
    <property type="molecule type" value="Genomic_DNA"/>
</dbReference>
<dbReference type="InterPro" id="IPR006683">
    <property type="entry name" value="Thioestr_dom"/>
</dbReference>
<dbReference type="Gene3D" id="3.10.129.10">
    <property type="entry name" value="Hotdog Thioesterase"/>
    <property type="match status" value="1"/>
</dbReference>
<evidence type="ECO:0000256" key="1">
    <source>
        <dbReference type="ARBA" id="ARBA00008324"/>
    </source>
</evidence>
<name>A0A2W5CUE8_9CORY</name>
<proteinExistence type="inferred from homology"/>
<dbReference type="GO" id="GO:0005829">
    <property type="term" value="C:cytosol"/>
    <property type="evidence" value="ECO:0007669"/>
    <property type="project" value="TreeGrafter"/>
</dbReference>
<gene>
    <name evidence="4" type="ORF">DI609_12685</name>
</gene>
<keyword evidence="2" id="KW-0378">Hydrolase</keyword>
<evidence type="ECO:0000313" key="4">
    <source>
        <dbReference type="EMBL" id="PZO97638.1"/>
    </source>
</evidence>
<dbReference type="PANTHER" id="PTHR43240:SF5">
    <property type="entry name" value="1,4-DIHYDROXY-2-NAPHTHOYL-COA THIOESTERASE 1"/>
    <property type="match status" value="1"/>
</dbReference>
<protein>
    <recommendedName>
        <fullName evidence="3">Thioesterase domain-containing protein</fullName>
    </recommendedName>
</protein>
<comment type="similarity">
    <text evidence="1">Belongs to the thioesterase PaaI family.</text>
</comment>